<proteinExistence type="predicted"/>
<feature type="region of interest" description="Disordered" evidence="1">
    <location>
        <begin position="1"/>
        <end position="82"/>
    </location>
</feature>
<reference evidence="2" key="1">
    <citation type="submission" date="2020-04" db="EMBL/GenBank/DDBJ databases">
        <authorList>
            <person name="Alioto T."/>
            <person name="Alioto T."/>
            <person name="Gomez Garrido J."/>
        </authorList>
    </citation>
    <scope>NUCLEOTIDE SEQUENCE</scope>
    <source>
        <strain evidence="2">A484AB</strain>
    </source>
</reference>
<comment type="caution">
    <text evidence="2">The sequence shown here is derived from an EMBL/GenBank/DDBJ whole genome shotgun (WGS) entry which is preliminary data.</text>
</comment>
<feature type="compositionally biased region" description="Polar residues" evidence="1">
    <location>
        <begin position="1"/>
        <end position="19"/>
    </location>
</feature>
<evidence type="ECO:0000256" key="1">
    <source>
        <dbReference type="SAM" id="MobiDB-lite"/>
    </source>
</evidence>
<organism evidence="2 3">
    <name type="scientific">Paramuricea clavata</name>
    <name type="common">Red gorgonian</name>
    <name type="synonym">Violescent sea-whip</name>
    <dbReference type="NCBI Taxonomy" id="317549"/>
    <lineage>
        <taxon>Eukaryota</taxon>
        <taxon>Metazoa</taxon>
        <taxon>Cnidaria</taxon>
        <taxon>Anthozoa</taxon>
        <taxon>Octocorallia</taxon>
        <taxon>Malacalcyonacea</taxon>
        <taxon>Plexauridae</taxon>
        <taxon>Paramuricea</taxon>
    </lineage>
</organism>
<accession>A0A6S7LAS5</accession>
<keyword evidence="3" id="KW-1185">Reference proteome</keyword>
<feature type="non-terminal residue" evidence="2">
    <location>
        <position position="82"/>
    </location>
</feature>
<dbReference type="AlphaFoldDB" id="A0A6S7LAS5"/>
<name>A0A6S7LAS5_PARCT</name>
<dbReference type="Proteomes" id="UP001152795">
    <property type="component" value="Unassembled WGS sequence"/>
</dbReference>
<protein>
    <submittedName>
        <fullName evidence="2">Uncharacterized protein</fullName>
    </submittedName>
</protein>
<evidence type="ECO:0000313" key="2">
    <source>
        <dbReference type="EMBL" id="CAB4034792.1"/>
    </source>
</evidence>
<feature type="compositionally biased region" description="Low complexity" evidence="1">
    <location>
        <begin position="38"/>
        <end position="72"/>
    </location>
</feature>
<evidence type="ECO:0000313" key="3">
    <source>
        <dbReference type="Proteomes" id="UP001152795"/>
    </source>
</evidence>
<dbReference type="EMBL" id="CACRXK020020421">
    <property type="protein sequence ID" value="CAB4034792.1"/>
    <property type="molecule type" value="Genomic_DNA"/>
</dbReference>
<sequence>SVSSVRSGESQRSVGSVNISLDLDEKPAVGTSRSGIASSSGTKVKPSSSRSKPGSRPGSQPGSPAGSKPGSRQGSARTGRRS</sequence>
<gene>
    <name evidence="2" type="ORF">PACLA_8A089391</name>
</gene>